<dbReference type="Pfam" id="PF00857">
    <property type="entry name" value="Isochorismatase"/>
    <property type="match status" value="1"/>
</dbReference>
<dbReference type="EMBL" id="LVXG01000082">
    <property type="protein sequence ID" value="OQP38673.1"/>
    <property type="molecule type" value="Genomic_DNA"/>
</dbReference>
<protein>
    <submittedName>
        <fullName evidence="3">Isochorismatase</fullName>
    </submittedName>
</protein>
<dbReference type="SUPFAM" id="SSF52499">
    <property type="entry name" value="Isochorismatase-like hydrolases"/>
    <property type="match status" value="1"/>
</dbReference>
<feature type="domain" description="Isochorismatase-like" evidence="2">
    <location>
        <begin position="5"/>
        <end position="175"/>
    </location>
</feature>
<reference evidence="4" key="1">
    <citation type="submission" date="2016-04" db="EMBL/GenBank/DDBJ databases">
        <authorList>
            <person name="Chen L."/>
            <person name="Zhuang W."/>
            <person name="Wang G."/>
        </authorList>
    </citation>
    <scope>NUCLEOTIDE SEQUENCE [LARGE SCALE GENOMIC DNA]</scope>
    <source>
        <strain evidence="4">17621</strain>
    </source>
</reference>
<dbReference type="InterPro" id="IPR036380">
    <property type="entry name" value="Isochorismatase-like_sf"/>
</dbReference>
<dbReference type="STRING" id="354355.SAMN05660816_02740"/>
<dbReference type="InterPro" id="IPR000868">
    <property type="entry name" value="Isochorismatase-like_dom"/>
</dbReference>
<gene>
    <name evidence="3" type="ORF">A4H97_18315</name>
</gene>
<name>A0A1V9DXR8_9BACT</name>
<dbReference type="OrthoDB" id="9785724at2"/>
<evidence type="ECO:0000313" key="3">
    <source>
        <dbReference type="EMBL" id="OQP38673.1"/>
    </source>
</evidence>
<comment type="caution">
    <text evidence="3">The sequence shown here is derived from an EMBL/GenBank/DDBJ whole genome shotgun (WGS) entry which is preliminary data.</text>
</comment>
<evidence type="ECO:0000259" key="2">
    <source>
        <dbReference type="Pfam" id="PF00857"/>
    </source>
</evidence>
<dbReference type="RefSeq" id="WP_081204679.1">
    <property type="nucleotide sequence ID" value="NZ_FOCZ01000004.1"/>
</dbReference>
<dbReference type="PANTHER" id="PTHR43540">
    <property type="entry name" value="PEROXYUREIDOACRYLATE/UREIDOACRYLATE AMIDOHYDROLASE-RELATED"/>
    <property type="match status" value="1"/>
</dbReference>
<sequence length="183" mass="20311">MNQQTALLVMDMQLGILQNMPNASQVVETTKEAIAKARANNIPVIYVTLTFRPEFPEFNPNNKMFTAFKQMIAGTPMDTFAQVHPDLAPAENEIVVHKKRVSAFAGSDLEIVLRSLGINHLVLTGVATSGVVLSTLREAADKDYTLTVLADCCADRDDEVHRVLTTKVYPRQASVLFVHEWNK</sequence>
<evidence type="ECO:0000256" key="1">
    <source>
        <dbReference type="ARBA" id="ARBA00022801"/>
    </source>
</evidence>
<dbReference type="AlphaFoldDB" id="A0A1V9DXR8"/>
<dbReference type="PANTHER" id="PTHR43540:SF7">
    <property type="entry name" value="ISOCHORISMATASE FAMILY PROTEIN YECD"/>
    <property type="match status" value="1"/>
</dbReference>
<dbReference type="GO" id="GO:0016787">
    <property type="term" value="F:hydrolase activity"/>
    <property type="evidence" value="ECO:0007669"/>
    <property type="project" value="UniProtKB-KW"/>
</dbReference>
<dbReference type="InterPro" id="IPR050272">
    <property type="entry name" value="Isochorismatase-like_hydrls"/>
</dbReference>
<accession>A0A1V9DXR8</accession>
<proteinExistence type="predicted"/>
<organism evidence="3 4">
    <name type="scientific">Niastella yeongjuensis</name>
    <dbReference type="NCBI Taxonomy" id="354355"/>
    <lineage>
        <taxon>Bacteria</taxon>
        <taxon>Pseudomonadati</taxon>
        <taxon>Bacteroidota</taxon>
        <taxon>Chitinophagia</taxon>
        <taxon>Chitinophagales</taxon>
        <taxon>Chitinophagaceae</taxon>
        <taxon>Niastella</taxon>
    </lineage>
</organism>
<dbReference type="Proteomes" id="UP000192610">
    <property type="component" value="Unassembled WGS sequence"/>
</dbReference>
<dbReference type="CDD" id="cd00431">
    <property type="entry name" value="cysteine_hydrolases"/>
    <property type="match status" value="1"/>
</dbReference>
<dbReference type="Gene3D" id="3.40.50.850">
    <property type="entry name" value="Isochorismatase-like"/>
    <property type="match status" value="1"/>
</dbReference>
<evidence type="ECO:0000313" key="4">
    <source>
        <dbReference type="Proteomes" id="UP000192610"/>
    </source>
</evidence>
<keyword evidence="4" id="KW-1185">Reference proteome</keyword>
<keyword evidence="1" id="KW-0378">Hydrolase</keyword>